<name>A0A9Q3F738_9BASI</name>
<accession>A0A9Q3F738</accession>
<evidence type="ECO:0000313" key="3">
    <source>
        <dbReference type="Proteomes" id="UP000765509"/>
    </source>
</evidence>
<evidence type="ECO:0000313" key="2">
    <source>
        <dbReference type="EMBL" id="MBW0532543.1"/>
    </source>
</evidence>
<sequence>MSPIPLRGLGIPRNQPEERRGLFKSRIPGFRQYDEWQDTEKNHSHTPINLPIQQRPQNRGLDLHGSSTSDPPTPQIPVPVEYGAQEVQPVLKLGNPRGKLPEDISQRDFLQRTHGIYQGLESQQEIQTLKREGSQNQGESSHNPGYRGAMDPEREYSY</sequence>
<dbReference type="AlphaFoldDB" id="A0A9Q3F738"/>
<proteinExistence type="predicted"/>
<reference evidence="2" key="1">
    <citation type="submission" date="2021-03" db="EMBL/GenBank/DDBJ databases">
        <title>Draft genome sequence of rust myrtle Austropuccinia psidii MF-1, a brazilian biotype.</title>
        <authorList>
            <person name="Quecine M.C."/>
            <person name="Pachon D.M.R."/>
            <person name="Bonatelli M.L."/>
            <person name="Correr F.H."/>
            <person name="Franceschini L.M."/>
            <person name="Leite T.F."/>
            <person name="Margarido G.R.A."/>
            <person name="Almeida C.A."/>
            <person name="Ferrarezi J.A."/>
            <person name="Labate C.A."/>
        </authorList>
    </citation>
    <scope>NUCLEOTIDE SEQUENCE</scope>
    <source>
        <strain evidence="2">MF-1</strain>
    </source>
</reference>
<feature type="compositionally biased region" description="Polar residues" evidence="1">
    <location>
        <begin position="134"/>
        <end position="143"/>
    </location>
</feature>
<gene>
    <name evidence="2" type="ORF">O181_072258</name>
</gene>
<protein>
    <submittedName>
        <fullName evidence="2">Uncharacterized protein</fullName>
    </submittedName>
</protein>
<keyword evidence="3" id="KW-1185">Reference proteome</keyword>
<feature type="compositionally biased region" description="Polar residues" evidence="1">
    <location>
        <begin position="45"/>
        <end position="57"/>
    </location>
</feature>
<organism evidence="2 3">
    <name type="scientific">Austropuccinia psidii MF-1</name>
    <dbReference type="NCBI Taxonomy" id="1389203"/>
    <lineage>
        <taxon>Eukaryota</taxon>
        <taxon>Fungi</taxon>
        <taxon>Dikarya</taxon>
        <taxon>Basidiomycota</taxon>
        <taxon>Pucciniomycotina</taxon>
        <taxon>Pucciniomycetes</taxon>
        <taxon>Pucciniales</taxon>
        <taxon>Sphaerophragmiaceae</taxon>
        <taxon>Austropuccinia</taxon>
    </lineage>
</organism>
<dbReference type="Proteomes" id="UP000765509">
    <property type="component" value="Unassembled WGS sequence"/>
</dbReference>
<dbReference type="EMBL" id="AVOT02037819">
    <property type="protein sequence ID" value="MBW0532543.1"/>
    <property type="molecule type" value="Genomic_DNA"/>
</dbReference>
<feature type="region of interest" description="Disordered" evidence="1">
    <location>
        <begin position="128"/>
        <end position="158"/>
    </location>
</feature>
<feature type="region of interest" description="Disordered" evidence="1">
    <location>
        <begin position="1"/>
        <end position="79"/>
    </location>
</feature>
<feature type="compositionally biased region" description="Basic and acidic residues" evidence="1">
    <location>
        <begin position="32"/>
        <end position="43"/>
    </location>
</feature>
<comment type="caution">
    <text evidence="2">The sequence shown here is derived from an EMBL/GenBank/DDBJ whole genome shotgun (WGS) entry which is preliminary data.</text>
</comment>
<evidence type="ECO:0000256" key="1">
    <source>
        <dbReference type="SAM" id="MobiDB-lite"/>
    </source>
</evidence>